<dbReference type="Gene3D" id="1.10.10.60">
    <property type="entry name" value="Homeodomain-like"/>
    <property type="match status" value="1"/>
</dbReference>
<reference evidence="2 3" key="1">
    <citation type="submission" date="2018-08" db="EMBL/GenBank/DDBJ databases">
        <title>A genome reference for cultivated species of the human gut microbiota.</title>
        <authorList>
            <person name="Zou Y."/>
            <person name="Xue W."/>
            <person name="Luo G."/>
        </authorList>
    </citation>
    <scope>NUCLEOTIDE SEQUENCE [LARGE SCALE GENOMIC DNA]</scope>
    <source>
        <strain evidence="2 3">OM06-2</strain>
    </source>
</reference>
<dbReference type="Proteomes" id="UP000260814">
    <property type="component" value="Unassembled WGS sequence"/>
</dbReference>
<dbReference type="InterPro" id="IPR036162">
    <property type="entry name" value="Resolvase-like_N_sf"/>
</dbReference>
<dbReference type="InterPro" id="IPR006119">
    <property type="entry name" value="Resolv_N"/>
</dbReference>
<protein>
    <submittedName>
        <fullName evidence="2">Recombinase family protein</fullName>
    </submittedName>
</protein>
<dbReference type="GO" id="GO:0000150">
    <property type="term" value="F:DNA strand exchange activity"/>
    <property type="evidence" value="ECO:0007669"/>
    <property type="project" value="InterPro"/>
</dbReference>
<dbReference type="RefSeq" id="WP_117701463.1">
    <property type="nucleotide sequence ID" value="NZ_QSTW01000005.1"/>
</dbReference>
<accession>A0A3E4ZAI2</accession>
<dbReference type="AlphaFoldDB" id="A0A3E4ZAI2"/>
<evidence type="ECO:0000259" key="1">
    <source>
        <dbReference type="SMART" id="SM00857"/>
    </source>
</evidence>
<dbReference type="Pfam" id="PF00239">
    <property type="entry name" value="Resolvase"/>
    <property type="match status" value="1"/>
</dbReference>
<dbReference type="SMART" id="SM00857">
    <property type="entry name" value="Resolvase"/>
    <property type="match status" value="1"/>
</dbReference>
<dbReference type="EMBL" id="QSTW01000005">
    <property type="protein sequence ID" value="RGM92064.1"/>
    <property type="molecule type" value="Genomic_DNA"/>
</dbReference>
<evidence type="ECO:0000313" key="2">
    <source>
        <dbReference type="EMBL" id="RGM92064.1"/>
    </source>
</evidence>
<comment type="caution">
    <text evidence="2">The sequence shown here is derived from an EMBL/GenBank/DDBJ whole genome shotgun (WGS) entry which is preliminary data.</text>
</comment>
<name>A0A3E4ZAI2_9BACT</name>
<dbReference type="GO" id="GO:0003677">
    <property type="term" value="F:DNA binding"/>
    <property type="evidence" value="ECO:0007669"/>
    <property type="project" value="InterPro"/>
</dbReference>
<dbReference type="SUPFAM" id="SSF53041">
    <property type="entry name" value="Resolvase-like"/>
    <property type="match status" value="1"/>
</dbReference>
<gene>
    <name evidence="2" type="ORF">DXB87_06260</name>
</gene>
<proteinExistence type="predicted"/>
<organism evidence="2 3">
    <name type="scientific">Phocaeicola plebeius</name>
    <dbReference type="NCBI Taxonomy" id="310297"/>
    <lineage>
        <taxon>Bacteria</taxon>
        <taxon>Pseudomonadati</taxon>
        <taxon>Bacteroidota</taxon>
        <taxon>Bacteroidia</taxon>
        <taxon>Bacteroidales</taxon>
        <taxon>Bacteroidaceae</taxon>
        <taxon>Phocaeicola</taxon>
    </lineage>
</organism>
<dbReference type="Gene3D" id="3.40.50.1390">
    <property type="entry name" value="Resolvase, N-terminal catalytic domain"/>
    <property type="match status" value="1"/>
</dbReference>
<evidence type="ECO:0000313" key="3">
    <source>
        <dbReference type="Proteomes" id="UP000260814"/>
    </source>
</evidence>
<sequence length="211" mass="24278">MAKVGYIFNSEQYDTFTFDRAWMEKYGCCRIIEDSASQEKTRPEWKQLMDCLKRGDELVISKFSNALRGVRELAMFLEFCRVKVIRIISIQDKIDSKGELFPSTSIADVLFMFGSLSEEVVALRKAATHVEYIKSGIKPAKSSTPKKGIDRERNIVNMYNNNYTIDDIWKVSGFRSRSSVFRILNKYGVKLNRGKFSGPLGKRKPKNESEI</sequence>
<feature type="domain" description="Resolvase/invertase-type recombinase catalytic" evidence="1">
    <location>
        <begin position="3"/>
        <end position="138"/>
    </location>
</feature>